<proteinExistence type="predicted"/>
<evidence type="ECO:0000256" key="2">
    <source>
        <dbReference type="SAM" id="SignalP"/>
    </source>
</evidence>
<dbReference type="SMART" id="SM00705">
    <property type="entry name" value="THEG"/>
    <property type="match status" value="3"/>
</dbReference>
<keyword evidence="1" id="KW-0677">Repeat</keyword>
<feature type="chain" id="PRO_5004344610" description="Testicular haploid expressed gene protein-like" evidence="2">
    <location>
        <begin position="30"/>
        <end position="141"/>
    </location>
</feature>
<dbReference type="PANTHER" id="PTHR15901">
    <property type="entry name" value="TESTICULAR HAPLOID EXPRESSED GENE PROTEIN"/>
    <property type="match status" value="1"/>
</dbReference>
<dbReference type="EMBL" id="KB744596">
    <property type="protein sequence ID" value="EOA94764.1"/>
    <property type="molecule type" value="Genomic_DNA"/>
</dbReference>
<dbReference type="Proteomes" id="UP000296049">
    <property type="component" value="Unassembled WGS sequence"/>
</dbReference>
<dbReference type="InterPro" id="IPR006623">
    <property type="entry name" value="THEG"/>
</dbReference>
<evidence type="ECO:0000313" key="4">
    <source>
        <dbReference type="Proteomes" id="UP000296049"/>
    </source>
</evidence>
<protein>
    <recommendedName>
        <fullName evidence="5">Testicular haploid expressed gene protein-like</fullName>
    </recommendedName>
</protein>
<dbReference type="PANTHER" id="PTHR15901:SF15">
    <property type="entry name" value="TESTICULAR HAPLOID EXPRESSED GENE PROTEIN-LIKE"/>
    <property type="match status" value="1"/>
</dbReference>
<feature type="signal peptide" evidence="2">
    <location>
        <begin position="1"/>
        <end position="29"/>
    </location>
</feature>
<dbReference type="Pfam" id="PF14912">
    <property type="entry name" value="THEG"/>
    <property type="match status" value="1"/>
</dbReference>
<evidence type="ECO:0000313" key="3">
    <source>
        <dbReference type="EMBL" id="EOA94764.1"/>
    </source>
</evidence>
<name>R0L005_ANAPL</name>
<gene>
    <name evidence="3" type="ORF">Anapl_13329</name>
</gene>
<evidence type="ECO:0008006" key="5">
    <source>
        <dbReference type="Google" id="ProtNLM"/>
    </source>
</evidence>
<dbReference type="InterPro" id="IPR042401">
    <property type="entry name" value="SPMAP2-like"/>
</dbReference>
<sequence length="141" mass="15920">MPWQQPVSTRSSWCSLLVWCQIAVDGTMSHLCVTSRREPGYTELQVSKFALQAVASPRTIELARAKRLHPDYMPPRDAQWPVSKAAKQAVATPRLVELAQPRKRPPMDLTHFNPDAFTVKESAKKATCSARIQELARPIKR</sequence>
<dbReference type="AlphaFoldDB" id="R0L005"/>
<organism evidence="3 4">
    <name type="scientific">Anas platyrhynchos</name>
    <name type="common">Mallard</name>
    <name type="synonym">Anas boschas</name>
    <dbReference type="NCBI Taxonomy" id="8839"/>
    <lineage>
        <taxon>Eukaryota</taxon>
        <taxon>Metazoa</taxon>
        <taxon>Chordata</taxon>
        <taxon>Craniata</taxon>
        <taxon>Vertebrata</taxon>
        <taxon>Euteleostomi</taxon>
        <taxon>Archelosauria</taxon>
        <taxon>Archosauria</taxon>
        <taxon>Dinosauria</taxon>
        <taxon>Saurischia</taxon>
        <taxon>Theropoda</taxon>
        <taxon>Coelurosauria</taxon>
        <taxon>Aves</taxon>
        <taxon>Neognathae</taxon>
        <taxon>Galloanserae</taxon>
        <taxon>Anseriformes</taxon>
        <taxon>Anatidae</taxon>
        <taxon>Anatinae</taxon>
        <taxon>Anas</taxon>
    </lineage>
</organism>
<keyword evidence="4" id="KW-1185">Reference proteome</keyword>
<accession>R0L005</accession>
<evidence type="ECO:0000256" key="1">
    <source>
        <dbReference type="ARBA" id="ARBA00022737"/>
    </source>
</evidence>
<reference evidence="4" key="1">
    <citation type="journal article" date="2013" name="Nat. Genet.">
        <title>The duck genome and transcriptome provide insight into an avian influenza virus reservoir species.</title>
        <authorList>
            <person name="Huang Y."/>
            <person name="Li Y."/>
            <person name="Burt D.W."/>
            <person name="Chen H."/>
            <person name="Zhang Y."/>
            <person name="Qian W."/>
            <person name="Kim H."/>
            <person name="Gan S."/>
            <person name="Zhao Y."/>
            <person name="Li J."/>
            <person name="Yi K."/>
            <person name="Feng H."/>
            <person name="Zhu P."/>
            <person name="Li B."/>
            <person name="Liu Q."/>
            <person name="Fairley S."/>
            <person name="Magor K.E."/>
            <person name="Du Z."/>
            <person name="Hu X."/>
            <person name="Goodman L."/>
            <person name="Tafer H."/>
            <person name="Vignal A."/>
            <person name="Lee T."/>
            <person name="Kim K.W."/>
            <person name="Sheng Z."/>
            <person name="An Y."/>
            <person name="Searle S."/>
            <person name="Herrero J."/>
            <person name="Groenen M.A."/>
            <person name="Crooijmans R.P."/>
            <person name="Faraut T."/>
            <person name="Cai Q."/>
            <person name="Webster R.G."/>
            <person name="Aldridge J.R."/>
            <person name="Warren W.C."/>
            <person name="Bartschat S."/>
            <person name="Kehr S."/>
            <person name="Marz M."/>
            <person name="Stadler P.F."/>
            <person name="Smith J."/>
            <person name="Kraus R.H."/>
            <person name="Zhao Y."/>
            <person name="Ren L."/>
            <person name="Fei J."/>
            <person name="Morisson M."/>
            <person name="Kaiser P."/>
            <person name="Griffin D.K."/>
            <person name="Rao M."/>
            <person name="Pitel F."/>
            <person name="Wang J."/>
            <person name="Li N."/>
        </authorList>
    </citation>
    <scope>NUCLEOTIDE SEQUENCE [LARGE SCALE GENOMIC DNA]</scope>
</reference>
<keyword evidence="2" id="KW-0732">Signal</keyword>